<gene>
    <name evidence="2" type="ORF">L1994_10090</name>
</gene>
<dbReference type="InterPro" id="IPR019195">
    <property type="entry name" value="ABC_ATPase_put"/>
</dbReference>
<protein>
    <recommendedName>
        <fullName evidence="1">ATPase of the ABC class C-terminal domain-containing protein</fullName>
    </recommendedName>
</protein>
<dbReference type="Pfam" id="PF09818">
    <property type="entry name" value="ABC_ATPase"/>
    <property type="match status" value="1"/>
</dbReference>
<accession>A0AAF0FR69</accession>
<dbReference type="Proteomes" id="UP001218895">
    <property type="component" value="Chromosome"/>
</dbReference>
<dbReference type="GeneID" id="79950750"/>
<organism evidence="2 3">
    <name type="scientific">Methanomicrobium antiquum</name>
    <dbReference type="NCBI Taxonomy" id="487686"/>
    <lineage>
        <taxon>Archaea</taxon>
        <taxon>Methanobacteriati</taxon>
        <taxon>Methanobacteriota</taxon>
        <taxon>Stenosarchaea group</taxon>
        <taxon>Methanomicrobia</taxon>
        <taxon>Methanomicrobiales</taxon>
        <taxon>Methanomicrobiaceae</taxon>
        <taxon>Methanomicrobium</taxon>
    </lineage>
</organism>
<dbReference type="InterPro" id="IPR046834">
    <property type="entry name" value="ABC_ATPase_C"/>
</dbReference>
<dbReference type="KEGG" id="manq:L1994_10090"/>
<sequence length="454" mass="50136">MDFWSSALLSELKCAECPDAKLHEEKINYCSNFYFLRSHNNNSLIFSFPVKIKCSILDDFSEGRGGEDGFTAELIEKIKKSIRTTPELYPLAGLATKNPSDYASNLEPVTFCKTSPGAGQRLWKADCNNYCNNDEVCLNLSGAISYPERQTVRDVKETKEIFFALLESVADIVSQFDKKEALRSALLSLDQKIMRENLSRYGLVSFIADGTRPVRSYTKYRGTFRIAGPNPNCNIPYFFPKELMPVEMELMASGGVVSGLGIRKKEIFAVTGSNAEGKSTFLQTVRSGFDDHLRGDGRCFVVTKTNLMSAESAEEDISGSDISLFFKSLPPGISGTPKCVTGRGSGSMGMAAMFSKALLKKSSIIIIDEDKSATNLLIPNCMQSEDVVPLSVICKDNRQKLGDSSVLFAAATMDILVAEADRIMEFKNHQPSGINREEFRLKLKKHLLAVAGRL</sequence>
<evidence type="ECO:0000313" key="2">
    <source>
        <dbReference type="EMBL" id="WFN36481.1"/>
    </source>
</evidence>
<dbReference type="InterPro" id="IPR027417">
    <property type="entry name" value="P-loop_NTPase"/>
</dbReference>
<dbReference type="PANTHER" id="PTHR38149">
    <property type="entry name" value="ATPASE"/>
    <property type="match status" value="1"/>
</dbReference>
<dbReference type="RefSeq" id="WP_278099318.1">
    <property type="nucleotide sequence ID" value="NZ_CP091092.1"/>
</dbReference>
<name>A0AAF0FR69_9EURY</name>
<proteinExistence type="predicted"/>
<dbReference type="EMBL" id="CP091092">
    <property type="protein sequence ID" value="WFN36481.1"/>
    <property type="molecule type" value="Genomic_DNA"/>
</dbReference>
<reference evidence="2" key="1">
    <citation type="submission" date="2022-01" db="EMBL/GenBank/DDBJ databases">
        <title>Complete genome of Methanomicrobium antiquum DSM 21220.</title>
        <authorList>
            <person name="Chen S.-C."/>
            <person name="You Y.-T."/>
            <person name="Zhou Y.-Z."/>
            <person name="Lai M.-C."/>
        </authorList>
    </citation>
    <scope>NUCLEOTIDE SEQUENCE</scope>
    <source>
        <strain evidence="2">DSM 21220</strain>
    </source>
</reference>
<evidence type="ECO:0000313" key="3">
    <source>
        <dbReference type="Proteomes" id="UP001218895"/>
    </source>
</evidence>
<feature type="domain" description="ATPase of the ABC class C-terminal" evidence="1">
    <location>
        <begin position="180"/>
        <end position="440"/>
    </location>
</feature>
<dbReference type="SUPFAM" id="SSF52540">
    <property type="entry name" value="P-loop containing nucleoside triphosphate hydrolases"/>
    <property type="match status" value="1"/>
</dbReference>
<dbReference type="AlphaFoldDB" id="A0AAF0FR69"/>
<keyword evidence="3" id="KW-1185">Reference proteome</keyword>
<evidence type="ECO:0000259" key="1">
    <source>
        <dbReference type="Pfam" id="PF09818"/>
    </source>
</evidence>
<dbReference type="PANTHER" id="PTHR38149:SF1">
    <property type="entry name" value="ATPASE"/>
    <property type="match status" value="1"/>
</dbReference>